<dbReference type="GO" id="GO:0004674">
    <property type="term" value="F:protein serine/threonine kinase activity"/>
    <property type="evidence" value="ECO:0007669"/>
    <property type="project" value="UniProtKB-KW"/>
</dbReference>
<reference evidence="3 4" key="2">
    <citation type="submission" date="2018-06" db="EMBL/GenBank/DDBJ databases">
        <title>Metagenomic assembly of (sub)arctic Cyanobacteria and their associated microbiome from non-axenic cultures.</title>
        <authorList>
            <person name="Baurain D."/>
        </authorList>
    </citation>
    <scope>NUCLEOTIDE SEQUENCE [LARGE SCALE GENOMIC DNA]</scope>
    <source>
        <strain evidence="3">ULC027bin1</strain>
    </source>
</reference>
<sequence>MLKTELVVPSDLRFLSVVEHWLLESLQLEIDQQVDWREVESHLRLVVVEVYSNIVRHAHNEKPELPIRIRIELEGNHLSLEVWDHGVGFNVDSYHPPAPGDFQEGGYGWLILHRIMDRVEYQLQVGGDGEAFQGNRNCLKLEKDLAAAVV</sequence>
<gene>
    <name evidence="3" type="ORF">DCF15_15865</name>
</gene>
<evidence type="ECO:0000313" key="4">
    <source>
        <dbReference type="Proteomes" id="UP000249794"/>
    </source>
</evidence>
<reference evidence="4" key="1">
    <citation type="submission" date="2018-04" db="EMBL/GenBank/DDBJ databases">
        <authorList>
            <person name="Cornet L."/>
        </authorList>
    </citation>
    <scope>NUCLEOTIDE SEQUENCE [LARGE SCALE GENOMIC DNA]</scope>
</reference>
<accession>A0A2W4YU06</accession>
<dbReference type="InterPro" id="IPR036890">
    <property type="entry name" value="HATPase_C_sf"/>
</dbReference>
<dbReference type="SUPFAM" id="SSF55874">
    <property type="entry name" value="ATPase domain of HSP90 chaperone/DNA topoisomerase II/histidine kinase"/>
    <property type="match status" value="1"/>
</dbReference>
<organism evidence="3 4">
    <name type="scientific">Phormidesmis priestleyi</name>
    <dbReference type="NCBI Taxonomy" id="268141"/>
    <lineage>
        <taxon>Bacteria</taxon>
        <taxon>Bacillati</taxon>
        <taxon>Cyanobacteriota</taxon>
        <taxon>Cyanophyceae</taxon>
        <taxon>Leptolyngbyales</taxon>
        <taxon>Leptolyngbyaceae</taxon>
        <taxon>Phormidesmis</taxon>
    </lineage>
</organism>
<dbReference type="InterPro" id="IPR003594">
    <property type="entry name" value="HATPase_dom"/>
</dbReference>
<keyword evidence="1" id="KW-0418">Kinase</keyword>
<dbReference type="Pfam" id="PF13581">
    <property type="entry name" value="HATPase_c_2"/>
    <property type="match status" value="1"/>
</dbReference>
<keyword evidence="1" id="KW-0723">Serine/threonine-protein kinase</keyword>
<proteinExistence type="predicted"/>
<comment type="caution">
    <text evidence="3">The sequence shown here is derived from an EMBL/GenBank/DDBJ whole genome shotgun (WGS) entry which is preliminary data.</text>
</comment>
<name>A0A2W4YU06_9CYAN</name>
<dbReference type="InterPro" id="IPR050267">
    <property type="entry name" value="Anti-sigma-factor_SerPK"/>
</dbReference>
<dbReference type="PANTHER" id="PTHR35526">
    <property type="entry name" value="ANTI-SIGMA-F FACTOR RSBW-RELATED"/>
    <property type="match status" value="1"/>
</dbReference>
<feature type="domain" description="Histidine kinase/HSP90-like ATPase" evidence="2">
    <location>
        <begin position="37"/>
        <end position="123"/>
    </location>
</feature>
<protein>
    <submittedName>
        <fullName evidence="3">Anti-sigma factor</fullName>
    </submittedName>
</protein>
<dbReference type="Gene3D" id="3.30.565.10">
    <property type="entry name" value="Histidine kinase-like ATPase, C-terminal domain"/>
    <property type="match status" value="1"/>
</dbReference>
<dbReference type="EMBL" id="QBMP01000189">
    <property type="protein sequence ID" value="PZO50431.1"/>
    <property type="molecule type" value="Genomic_DNA"/>
</dbReference>
<dbReference type="CDD" id="cd16936">
    <property type="entry name" value="HATPase_RsbW-like"/>
    <property type="match status" value="1"/>
</dbReference>
<evidence type="ECO:0000313" key="3">
    <source>
        <dbReference type="EMBL" id="PZO50431.1"/>
    </source>
</evidence>
<dbReference type="AlphaFoldDB" id="A0A2W4YU06"/>
<dbReference type="PANTHER" id="PTHR35526:SF3">
    <property type="entry name" value="ANTI-SIGMA-F FACTOR RSBW"/>
    <property type="match status" value="1"/>
</dbReference>
<evidence type="ECO:0000256" key="1">
    <source>
        <dbReference type="ARBA" id="ARBA00022527"/>
    </source>
</evidence>
<dbReference type="Proteomes" id="UP000249794">
    <property type="component" value="Unassembled WGS sequence"/>
</dbReference>
<evidence type="ECO:0000259" key="2">
    <source>
        <dbReference type="Pfam" id="PF13581"/>
    </source>
</evidence>
<keyword evidence="1" id="KW-0808">Transferase</keyword>